<comment type="caution">
    <text evidence="1">The sequence shown here is derived from an EMBL/GenBank/DDBJ whole genome shotgun (WGS) entry which is preliminary data.</text>
</comment>
<protein>
    <submittedName>
        <fullName evidence="1">Uncharacterized protein</fullName>
    </submittedName>
</protein>
<name>A0A4Y2V6U6_ARAVE</name>
<accession>A0A4Y2V6U6</accession>
<dbReference type="AlphaFoldDB" id="A0A4Y2V6U6"/>
<dbReference type="EMBL" id="BGPR01044280">
    <property type="protein sequence ID" value="GBO21013.1"/>
    <property type="molecule type" value="Genomic_DNA"/>
</dbReference>
<proteinExistence type="predicted"/>
<keyword evidence="2" id="KW-1185">Reference proteome</keyword>
<evidence type="ECO:0000313" key="2">
    <source>
        <dbReference type="Proteomes" id="UP000499080"/>
    </source>
</evidence>
<reference evidence="1 2" key="1">
    <citation type="journal article" date="2019" name="Sci. Rep.">
        <title>Orb-weaving spider Araneus ventricosus genome elucidates the spidroin gene catalogue.</title>
        <authorList>
            <person name="Kono N."/>
            <person name="Nakamura H."/>
            <person name="Ohtoshi R."/>
            <person name="Moran D.A.P."/>
            <person name="Shinohara A."/>
            <person name="Yoshida Y."/>
            <person name="Fujiwara M."/>
            <person name="Mori M."/>
            <person name="Tomita M."/>
            <person name="Arakawa K."/>
        </authorList>
    </citation>
    <scope>NUCLEOTIDE SEQUENCE [LARGE SCALE GENOMIC DNA]</scope>
</reference>
<gene>
    <name evidence="1" type="ORF">AVEN_136296_1</name>
</gene>
<dbReference type="Proteomes" id="UP000499080">
    <property type="component" value="Unassembled WGS sequence"/>
</dbReference>
<dbReference type="OrthoDB" id="7482667at2759"/>
<sequence length="96" mass="10644">MCGPSLTPGKHYFQTQSATADRATAVIASSVLYDLGMISETDTSLVIDKSKIKREKQKTRQAIGKTMDQLIVTKGIDFDGRKDNTIFQEKIGTKIY</sequence>
<evidence type="ECO:0000313" key="1">
    <source>
        <dbReference type="EMBL" id="GBO21013.1"/>
    </source>
</evidence>
<organism evidence="1 2">
    <name type="scientific">Araneus ventricosus</name>
    <name type="common">Orbweaver spider</name>
    <name type="synonym">Epeira ventricosa</name>
    <dbReference type="NCBI Taxonomy" id="182803"/>
    <lineage>
        <taxon>Eukaryota</taxon>
        <taxon>Metazoa</taxon>
        <taxon>Ecdysozoa</taxon>
        <taxon>Arthropoda</taxon>
        <taxon>Chelicerata</taxon>
        <taxon>Arachnida</taxon>
        <taxon>Araneae</taxon>
        <taxon>Araneomorphae</taxon>
        <taxon>Entelegynae</taxon>
        <taxon>Araneoidea</taxon>
        <taxon>Araneidae</taxon>
        <taxon>Araneus</taxon>
    </lineage>
</organism>